<gene>
    <name evidence="4" type="ORF">H5P28_13295</name>
</gene>
<name>A0A842HI88_9BACT</name>
<evidence type="ECO:0000256" key="2">
    <source>
        <dbReference type="SAM" id="MobiDB-lite"/>
    </source>
</evidence>
<dbReference type="RefSeq" id="WP_185676194.1">
    <property type="nucleotide sequence ID" value="NZ_JACHVB010000035.1"/>
</dbReference>
<dbReference type="InterPro" id="IPR013425">
    <property type="entry name" value="Autotrns_rpt"/>
</dbReference>
<dbReference type="InterPro" id="IPR011050">
    <property type="entry name" value="Pectin_lyase_fold/virulence"/>
</dbReference>
<dbReference type="AlphaFoldDB" id="A0A842HI88"/>
<organism evidence="4 5">
    <name type="scientific">Ruficoccus amylovorans</name>
    <dbReference type="NCBI Taxonomy" id="1804625"/>
    <lineage>
        <taxon>Bacteria</taxon>
        <taxon>Pseudomonadati</taxon>
        <taxon>Verrucomicrobiota</taxon>
        <taxon>Opitutia</taxon>
        <taxon>Puniceicoccales</taxon>
        <taxon>Cerasicoccaceae</taxon>
        <taxon>Ruficoccus</taxon>
    </lineage>
</organism>
<dbReference type="NCBIfam" id="TIGR02601">
    <property type="entry name" value="autotrns_rpt"/>
    <property type="match status" value="1"/>
</dbReference>
<feature type="chain" id="PRO_5032322971" evidence="3">
    <location>
        <begin position="30"/>
        <end position="524"/>
    </location>
</feature>
<sequence length="524" mass="54200">MKKLVPPNILKVSGLGSLSLMLLSLSAQAQTWSGEGSNNNWSDAGNWSGSAPANDGTADISFEGTNRLTPNVDTDWSIAKMTFGSSAGAFEISGNDITINGASSGNYVWLQNNSSNLQTINNNIIYSGSASNFQIWATEGDITINGDIDLGTARSWLGMGNASSSSPARTITLNGNISGTGSRSLDTGTYNMTIILSGNNTFTGDVLNQRSKLILRHNNALGLAAVEFARNNNTGPSADAGVLTEGALTINNNFVVGDNTNATPSRAYIGGNTADTSEYTGNITLGNHSTRGRTLELVAVEGGKVTFSGNLIGAGTDGNDGVVKVGQGTVVLAGTDNTYKGTTLISEGMLLINGQYGATGGSITVESGATLGGTGDIDRAVTVEDGATLLAGDGSNAQTALNIGEDLQMDAGSMLKFVLSGAGESSTLNRTGGTWSFDLNQMIVLEGSGIQVGIYTGIISGLDEAIDVSGWTISNESMQGVFTYEDGEINLELTAVPEIRTNALLLGLAVLLCVAFHRRQNIRN</sequence>
<comment type="caution">
    <text evidence="4">The sequence shown here is derived from an EMBL/GenBank/DDBJ whole genome shotgun (WGS) entry which is preliminary data.</text>
</comment>
<feature type="region of interest" description="Disordered" evidence="2">
    <location>
        <begin position="34"/>
        <end position="58"/>
    </location>
</feature>
<reference evidence="4 5" key="1">
    <citation type="submission" date="2020-07" db="EMBL/GenBank/DDBJ databases">
        <authorList>
            <person name="Feng X."/>
        </authorList>
    </citation>
    <scope>NUCLEOTIDE SEQUENCE [LARGE SCALE GENOMIC DNA]</scope>
    <source>
        <strain evidence="4 5">JCM31066</strain>
    </source>
</reference>
<evidence type="ECO:0000256" key="3">
    <source>
        <dbReference type="SAM" id="SignalP"/>
    </source>
</evidence>
<keyword evidence="5" id="KW-1185">Reference proteome</keyword>
<evidence type="ECO:0000313" key="4">
    <source>
        <dbReference type="EMBL" id="MBC2595237.1"/>
    </source>
</evidence>
<proteinExistence type="predicted"/>
<dbReference type="EMBL" id="JACHVB010000035">
    <property type="protein sequence ID" value="MBC2595237.1"/>
    <property type="molecule type" value="Genomic_DNA"/>
</dbReference>
<dbReference type="Pfam" id="PF12951">
    <property type="entry name" value="PATR"/>
    <property type="match status" value="2"/>
</dbReference>
<dbReference type="SUPFAM" id="SSF51126">
    <property type="entry name" value="Pectin lyase-like"/>
    <property type="match status" value="1"/>
</dbReference>
<protein>
    <submittedName>
        <fullName evidence="4">Uncharacterized protein</fullName>
    </submittedName>
</protein>
<feature type="compositionally biased region" description="Polar residues" evidence="2">
    <location>
        <begin position="34"/>
        <end position="51"/>
    </location>
</feature>
<accession>A0A842HI88</accession>
<evidence type="ECO:0000313" key="5">
    <source>
        <dbReference type="Proteomes" id="UP000546464"/>
    </source>
</evidence>
<feature type="signal peptide" evidence="3">
    <location>
        <begin position="1"/>
        <end position="29"/>
    </location>
</feature>
<keyword evidence="1 3" id="KW-0732">Signal</keyword>
<evidence type="ECO:0000256" key="1">
    <source>
        <dbReference type="ARBA" id="ARBA00022729"/>
    </source>
</evidence>
<dbReference type="Proteomes" id="UP000546464">
    <property type="component" value="Unassembled WGS sequence"/>
</dbReference>